<dbReference type="EMBL" id="CM009295">
    <property type="protein sequence ID" value="PNT33493.1"/>
    <property type="molecule type" value="Genomic_DNA"/>
</dbReference>
<reference evidence="1 2" key="1">
    <citation type="journal article" date="2006" name="Science">
        <title>The genome of black cottonwood, Populus trichocarpa (Torr. &amp; Gray).</title>
        <authorList>
            <person name="Tuskan G.A."/>
            <person name="Difazio S."/>
            <person name="Jansson S."/>
            <person name="Bohlmann J."/>
            <person name="Grigoriev I."/>
            <person name="Hellsten U."/>
            <person name="Putnam N."/>
            <person name="Ralph S."/>
            <person name="Rombauts S."/>
            <person name="Salamov A."/>
            <person name="Schein J."/>
            <person name="Sterck L."/>
            <person name="Aerts A."/>
            <person name="Bhalerao R.R."/>
            <person name="Bhalerao R.P."/>
            <person name="Blaudez D."/>
            <person name="Boerjan W."/>
            <person name="Brun A."/>
            <person name="Brunner A."/>
            <person name="Busov V."/>
            <person name="Campbell M."/>
            <person name="Carlson J."/>
            <person name="Chalot M."/>
            <person name="Chapman J."/>
            <person name="Chen G.L."/>
            <person name="Cooper D."/>
            <person name="Coutinho P.M."/>
            <person name="Couturier J."/>
            <person name="Covert S."/>
            <person name="Cronk Q."/>
            <person name="Cunningham R."/>
            <person name="Davis J."/>
            <person name="Degroeve S."/>
            <person name="Dejardin A."/>
            <person name="Depamphilis C."/>
            <person name="Detter J."/>
            <person name="Dirks B."/>
            <person name="Dubchak I."/>
            <person name="Duplessis S."/>
            <person name="Ehlting J."/>
            <person name="Ellis B."/>
            <person name="Gendler K."/>
            <person name="Goodstein D."/>
            <person name="Gribskov M."/>
            <person name="Grimwood J."/>
            <person name="Groover A."/>
            <person name="Gunter L."/>
            <person name="Hamberger B."/>
            <person name="Heinze B."/>
            <person name="Helariutta Y."/>
            <person name="Henrissat B."/>
            <person name="Holligan D."/>
            <person name="Holt R."/>
            <person name="Huang W."/>
            <person name="Islam-Faridi N."/>
            <person name="Jones S."/>
            <person name="Jones-Rhoades M."/>
            <person name="Jorgensen R."/>
            <person name="Joshi C."/>
            <person name="Kangasjarvi J."/>
            <person name="Karlsson J."/>
            <person name="Kelleher C."/>
            <person name="Kirkpatrick R."/>
            <person name="Kirst M."/>
            <person name="Kohler A."/>
            <person name="Kalluri U."/>
            <person name="Larimer F."/>
            <person name="Leebens-Mack J."/>
            <person name="Leple J.C."/>
            <person name="Locascio P."/>
            <person name="Lou Y."/>
            <person name="Lucas S."/>
            <person name="Martin F."/>
            <person name="Montanini B."/>
            <person name="Napoli C."/>
            <person name="Nelson D.R."/>
            <person name="Nelson C."/>
            <person name="Nieminen K."/>
            <person name="Nilsson O."/>
            <person name="Pereda V."/>
            <person name="Peter G."/>
            <person name="Philippe R."/>
            <person name="Pilate G."/>
            <person name="Poliakov A."/>
            <person name="Razumovskaya J."/>
            <person name="Richardson P."/>
            <person name="Rinaldi C."/>
            <person name="Ritland K."/>
            <person name="Rouze P."/>
            <person name="Ryaboy D."/>
            <person name="Schmutz J."/>
            <person name="Schrader J."/>
            <person name="Segerman B."/>
            <person name="Shin H."/>
            <person name="Siddiqui A."/>
            <person name="Sterky F."/>
            <person name="Terry A."/>
            <person name="Tsai C.J."/>
            <person name="Uberbacher E."/>
            <person name="Unneberg P."/>
            <person name="Vahala J."/>
            <person name="Wall K."/>
            <person name="Wessler S."/>
            <person name="Yang G."/>
            <person name="Yin T."/>
            <person name="Douglas C."/>
            <person name="Marra M."/>
            <person name="Sandberg G."/>
            <person name="Van de Peer Y."/>
            <person name="Rokhsar D."/>
        </authorList>
    </citation>
    <scope>NUCLEOTIDE SEQUENCE [LARGE SCALE GENOMIC DNA]</scope>
    <source>
        <strain evidence="2">cv. Nisqually</strain>
    </source>
</reference>
<dbReference type="Proteomes" id="UP000006729">
    <property type="component" value="Chromosome 6"/>
</dbReference>
<dbReference type="InParanoid" id="A0A2K2A7I2"/>
<accession>A0A2K2A7I2</accession>
<evidence type="ECO:0000313" key="1">
    <source>
        <dbReference type="EMBL" id="PNT33493.1"/>
    </source>
</evidence>
<sequence>MNKVNICNLLDVFEVLLFGPGVFLDSERGKIGKKTMQRSMLIAHRGMMPHSRPRRWQCWPAGLLKMPK</sequence>
<organism evidence="1 2">
    <name type="scientific">Populus trichocarpa</name>
    <name type="common">Western balsam poplar</name>
    <name type="synonym">Populus balsamifera subsp. trichocarpa</name>
    <dbReference type="NCBI Taxonomy" id="3694"/>
    <lineage>
        <taxon>Eukaryota</taxon>
        <taxon>Viridiplantae</taxon>
        <taxon>Streptophyta</taxon>
        <taxon>Embryophyta</taxon>
        <taxon>Tracheophyta</taxon>
        <taxon>Spermatophyta</taxon>
        <taxon>Magnoliopsida</taxon>
        <taxon>eudicotyledons</taxon>
        <taxon>Gunneridae</taxon>
        <taxon>Pentapetalae</taxon>
        <taxon>rosids</taxon>
        <taxon>fabids</taxon>
        <taxon>Malpighiales</taxon>
        <taxon>Salicaceae</taxon>
        <taxon>Saliceae</taxon>
        <taxon>Populus</taxon>
    </lineage>
</organism>
<keyword evidence="2" id="KW-1185">Reference proteome</keyword>
<evidence type="ECO:0000313" key="2">
    <source>
        <dbReference type="Proteomes" id="UP000006729"/>
    </source>
</evidence>
<proteinExistence type="predicted"/>
<gene>
    <name evidence="1" type="ORF">POPTR_006G242400</name>
</gene>
<name>A0A2K2A7I2_POPTR</name>
<protein>
    <submittedName>
        <fullName evidence="1">Uncharacterized protein</fullName>
    </submittedName>
</protein>
<dbReference type="AlphaFoldDB" id="A0A2K2A7I2"/>